<dbReference type="CDD" id="cd08422">
    <property type="entry name" value="PBP2_CrgA_like"/>
    <property type="match status" value="1"/>
</dbReference>
<dbReference type="GO" id="GO:0003700">
    <property type="term" value="F:DNA-binding transcription factor activity"/>
    <property type="evidence" value="ECO:0007669"/>
    <property type="project" value="InterPro"/>
</dbReference>
<dbReference type="PANTHER" id="PTHR30537:SF5">
    <property type="entry name" value="HTH-TYPE TRANSCRIPTIONAL ACTIVATOR TTDR-RELATED"/>
    <property type="match status" value="1"/>
</dbReference>
<dbReference type="FunFam" id="1.10.10.10:FF:000001">
    <property type="entry name" value="LysR family transcriptional regulator"/>
    <property type="match status" value="1"/>
</dbReference>
<dbReference type="EMBL" id="CP017707">
    <property type="protein sequence ID" value="AOZ51835.1"/>
    <property type="molecule type" value="Genomic_DNA"/>
</dbReference>
<keyword evidence="4" id="KW-0804">Transcription</keyword>
<sequence>MRTNYLPDSQALLAFDALVRRGSFTAAAEELDCTKSRVSQLVKALEKQFGTVLVLRNTRRVALTEAGQRLAVHARELRCLLERARIDINEADGEVSGPLVISSITSFAQYLLAPILAELAVLHPGLQLKLQVENRLQDPISEGLDFCVRTRNIHDDALVAKPLGLVREWAFASPDYLAKAPPLETPDDLPLHRILLDTSRPKLRDTPEWLLEKDGQQKQVRVQPVLSSHQYAPLLSAAIAGSGVALLPAYVASEHLKSGRLAPVLPGWSHDCWPVYLVYPYRHPLPRKYEAFIQHVVPRMRALLEAGIDPGQSGIRPPSPE</sequence>
<organism evidence="6 7">
    <name type="scientific">Chromobacterium vaccinii</name>
    <dbReference type="NCBI Taxonomy" id="1108595"/>
    <lineage>
        <taxon>Bacteria</taxon>
        <taxon>Pseudomonadati</taxon>
        <taxon>Pseudomonadota</taxon>
        <taxon>Betaproteobacteria</taxon>
        <taxon>Neisseriales</taxon>
        <taxon>Chromobacteriaceae</taxon>
        <taxon>Chromobacterium</taxon>
    </lineage>
</organism>
<dbReference type="InterPro" id="IPR000847">
    <property type="entry name" value="LysR_HTH_N"/>
</dbReference>
<keyword evidence="3" id="KW-0238">DNA-binding</keyword>
<dbReference type="Pfam" id="PF00126">
    <property type="entry name" value="HTH_1"/>
    <property type="match status" value="1"/>
</dbReference>
<protein>
    <submittedName>
        <fullName evidence="6">LysR family transcriptional regulator</fullName>
    </submittedName>
</protein>
<dbReference type="InterPro" id="IPR036388">
    <property type="entry name" value="WH-like_DNA-bd_sf"/>
</dbReference>
<dbReference type="GO" id="GO:0043565">
    <property type="term" value="F:sequence-specific DNA binding"/>
    <property type="evidence" value="ECO:0007669"/>
    <property type="project" value="TreeGrafter"/>
</dbReference>
<dbReference type="KEGG" id="cvc:BKX93_18755"/>
<gene>
    <name evidence="6" type="ORF">BKX93_18755</name>
</gene>
<dbReference type="STRING" id="1108595.BKX93_18755"/>
<dbReference type="GeneID" id="68843244"/>
<dbReference type="PROSITE" id="PS50931">
    <property type="entry name" value="HTH_LYSR"/>
    <property type="match status" value="1"/>
</dbReference>
<dbReference type="Pfam" id="PF03466">
    <property type="entry name" value="LysR_substrate"/>
    <property type="match status" value="1"/>
</dbReference>
<feature type="domain" description="HTH lysR-type" evidence="5">
    <location>
        <begin position="7"/>
        <end position="64"/>
    </location>
</feature>
<evidence type="ECO:0000259" key="5">
    <source>
        <dbReference type="PROSITE" id="PS50931"/>
    </source>
</evidence>
<evidence type="ECO:0000256" key="1">
    <source>
        <dbReference type="ARBA" id="ARBA00009437"/>
    </source>
</evidence>
<dbReference type="InterPro" id="IPR005119">
    <property type="entry name" value="LysR_subst-bd"/>
</dbReference>
<dbReference type="Proteomes" id="UP000178776">
    <property type="component" value="Chromosome"/>
</dbReference>
<comment type="similarity">
    <text evidence="1">Belongs to the LysR transcriptional regulatory family.</text>
</comment>
<proteinExistence type="inferred from homology"/>
<evidence type="ECO:0000256" key="3">
    <source>
        <dbReference type="ARBA" id="ARBA00023125"/>
    </source>
</evidence>
<dbReference type="SUPFAM" id="SSF46785">
    <property type="entry name" value="Winged helix' DNA-binding domain"/>
    <property type="match status" value="1"/>
</dbReference>
<dbReference type="AlphaFoldDB" id="A0A1D9LKP6"/>
<evidence type="ECO:0000313" key="7">
    <source>
        <dbReference type="Proteomes" id="UP000178776"/>
    </source>
</evidence>
<name>A0A1D9LKP6_9NEIS</name>
<dbReference type="Gene3D" id="3.40.190.290">
    <property type="match status" value="1"/>
</dbReference>
<evidence type="ECO:0000313" key="6">
    <source>
        <dbReference type="EMBL" id="AOZ51835.1"/>
    </source>
</evidence>
<reference evidence="6 7" key="1">
    <citation type="submission" date="2016-10" db="EMBL/GenBank/DDBJ databases">
        <title>Chromobacterium muskegensis sp. nov., an insecticidal bacterium isolated from Sphagnum bogs.</title>
        <authorList>
            <person name="Sparks M.E."/>
            <person name="Blackburn M.B."/>
            <person name="Gundersen-Rindal D.E."/>
            <person name="Mitchell A."/>
            <person name="Farrar R."/>
            <person name="Kuhar D."/>
        </authorList>
    </citation>
    <scope>NUCLEOTIDE SEQUENCE [LARGE SCALE GENOMIC DNA]</scope>
    <source>
        <strain evidence="6 7">21-1</strain>
    </source>
</reference>
<dbReference type="GO" id="GO:0006351">
    <property type="term" value="P:DNA-templated transcription"/>
    <property type="evidence" value="ECO:0007669"/>
    <property type="project" value="TreeGrafter"/>
</dbReference>
<dbReference type="Gene3D" id="1.10.10.10">
    <property type="entry name" value="Winged helix-like DNA-binding domain superfamily/Winged helix DNA-binding domain"/>
    <property type="match status" value="1"/>
</dbReference>
<dbReference type="RefSeq" id="WP_046157547.1">
    <property type="nucleotide sequence ID" value="NZ_CP017707.1"/>
</dbReference>
<dbReference type="InterPro" id="IPR036390">
    <property type="entry name" value="WH_DNA-bd_sf"/>
</dbReference>
<keyword evidence="2" id="KW-0805">Transcription regulation</keyword>
<accession>A0A1D9LKP6</accession>
<evidence type="ECO:0000256" key="2">
    <source>
        <dbReference type="ARBA" id="ARBA00023015"/>
    </source>
</evidence>
<dbReference type="PANTHER" id="PTHR30537">
    <property type="entry name" value="HTH-TYPE TRANSCRIPTIONAL REGULATOR"/>
    <property type="match status" value="1"/>
</dbReference>
<dbReference type="SUPFAM" id="SSF53850">
    <property type="entry name" value="Periplasmic binding protein-like II"/>
    <property type="match status" value="1"/>
</dbReference>
<evidence type="ECO:0000256" key="4">
    <source>
        <dbReference type="ARBA" id="ARBA00023163"/>
    </source>
</evidence>
<dbReference type="InterPro" id="IPR058163">
    <property type="entry name" value="LysR-type_TF_proteobact-type"/>
</dbReference>